<feature type="region of interest" description="Disordered" evidence="1">
    <location>
        <begin position="202"/>
        <end position="264"/>
    </location>
</feature>
<organism evidence="2 3">
    <name type="scientific">Roridomyces roridus</name>
    <dbReference type="NCBI Taxonomy" id="1738132"/>
    <lineage>
        <taxon>Eukaryota</taxon>
        <taxon>Fungi</taxon>
        <taxon>Dikarya</taxon>
        <taxon>Basidiomycota</taxon>
        <taxon>Agaricomycotina</taxon>
        <taxon>Agaricomycetes</taxon>
        <taxon>Agaricomycetidae</taxon>
        <taxon>Agaricales</taxon>
        <taxon>Marasmiineae</taxon>
        <taxon>Mycenaceae</taxon>
        <taxon>Roridomyces</taxon>
    </lineage>
</organism>
<protein>
    <submittedName>
        <fullName evidence="2">Uncharacterized protein</fullName>
    </submittedName>
</protein>
<evidence type="ECO:0000313" key="2">
    <source>
        <dbReference type="EMBL" id="KAJ7617157.1"/>
    </source>
</evidence>
<gene>
    <name evidence="2" type="ORF">FB45DRAFT_872629</name>
</gene>
<comment type="caution">
    <text evidence="2">The sequence shown here is derived from an EMBL/GenBank/DDBJ whole genome shotgun (WGS) entry which is preliminary data.</text>
</comment>
<dbReference type="Proteomes" id="UP001221142">
    <property type="component" value="Unassembled WGS sequence"/>
</dbReference>
<feature type="compositionally biased region" description="Basic and acidic residues" evidence="1">
    <location>
        <begin position="215"/>
        <end position="232"/>
    </location>
</feature>
<sequence length="374" mass="41585">MAIHWSEPPYTTRRPPYCSKVQFRGSGIRACRQATWWIQFAEVGVVSLNRCGLNDFFSLNVFSGCVLGKASTRLDILFKPLDASTERGLFSCFRGRPSSNEWSKVIACKCYYVQQVASTRRRAANTMKTNKANRYTAEASQTKSGGYLHTPTPHALPRSRFPGDYHANQNSVIFRGNVRPRPPVESATKTRHLGVFNRRTYDYRSEADGPSPTECARHKSRVENENEGESLRTHTTVTSLTSNPTPRSLITPRMPNRPTGKPAQIVGTPIRELSCAWIQISRSETVWKRTHQRESTPFPTRIQFEIICSPGQQSMAGGDNETQTHVGRCGGGQTAVPLLIGDPVTDRQVWGTRETDGHDGSRGSDDGAAKGPDE</sequence>
<dbReference type="AlphaFoldDB" id="A0AAD7FDB1"/>
<evidence type="ECO:0000256" key="1">
    <source>
        <dbReference type="SAM" id="MobiDB-lite"/>
    </source>
</evidence>
<feature type="region of interest" description="Disordered" evidence="1">
    <location>
        <begin position="342"/>
        <end position="374"/>
    </location>
</feature>
<name>A0AAD7FDB1_9AGAR</name>
<proteinExistence type="predicted"/>
<accession>A0AAD7FDB1</accession>
<reference evidence="2" key="1">
    <citation type="submission" date="2023-03" db="EMBL/GenBank/DDBJ databases">
        <title>Massive genome expansion in bonnet fungi (Mycena s.s.) driven by repeated elements and novel gene families across ecological guilds.</title>
        <authorList>
            <consortium name="Lawrence Berkeley National Laboratory"/>
            <person name="Harder C.B."/>
            <person name="Miyauchi S."/>
            <person name="Viragh M."/>
            <person name="Kuo A."/>
            <person name="Thoen E."/>
            <person name="Andreopoulos B."/>
            <person name="Lu D."/>
            <person name="Skrede I."/>
            <person name="Drula E."/>
            <person name="Henrissat B."/>
            <person name="Morin E."/>
            <person name="Kohler A."/>
            <person name="Barry K."/>
            <person name="LaButti K."/>
            <person name="Morin E."/>
            <person name="Salamov A."/>
            <person name="Lipzen A."/>
            <person name="Mereny Z."/>
            <person name="Hegedus B."/>
            <person name="Baldrian P."/>
            <person name="Stursova M."/>
            <person name="Weitz H."/>
            <person name="Taylor A."/>
            <person name="Grigoriev I.V."/>
            <person name="Nagy L.G."/>
            <person name="Martin F."/>
            <person name="Kauserud H."/>
        </authorList>
    </citation>
    <scope>NUCLEOTIDE SEQUENCE</scope>
    <source>
        <strain evidence="2">9284</strain>
    </source>
</reference>
<keyword evidence="3" id="KW-1185">Reference proteome</keyword>
<feature type="compositionally biased region" description="Polar residues" evidence="1">
    <location>
        <begin position="233"/>
        <end position="248"/>
    </location>
</feature>
<dbReference type="EMBL" id="JARKIF010000021">
    <property type="protein sequence ID" value="KAJ7617157.1"/>
    <property type="molecule type" value="Genomic_DNA"/>
</dbReference>
<evidence type="ECO:0000313" key="3">
    <source>
        <dbReference type="Proteomes" id="UP001221142"/>
    </source>
</evidence>
<feature type="compositionally biased region" description="Basic and acidic residues" evidence="1">
    <location>
        <begin position="353"/>
        <end position="374"/>
    </location>
</feature>